<dbReference type="PANTHER" id="PTHR32309">
    <property type="entry name" value="TYROSINE-PROTEIN KINASE"/>
    <property type="match status" value="1"/>
</dbReference>
<keyword evidence="3" id="KW-1003">Cell membrane</keyword>
<evidence type="ECO:0000256" key="1">
    <source>
        <dbReference type="ARBA" id="ARBA00004651"/>
    </source>
</evidence>
<keyword evidence="5 8" id="KW-1133">Transmembrane helix</keyword>
<keyword evidence="6 8" id="KW-0472">Membrane</keyword>
<keyword evidence="4 8" id="KW-0812">Transmembrane</keyword>
<feature type="transmembrane region" description="Helical" evidence="8">
    <location>
        <begin position="24"/>
        <end position="45"/>
    </location>
</feature>
<comment type="caution">
    <text evidence="10">The sequence shown here is derived from an EMBL/GenBank/DDBJ whole genome shotgun (WGS) entry which is preliminary data.</text>
</comment>
<comment type="subcellular location">
    <subcellularLocation>
        <location evidence="1">Cell membrane</location>
        <topology evidence="1">Multi-pass membrane protein</topology>
    </subcellularLocation>
</comment>
<evidence type="ECO:0000313" key="11">
    <source>
        <dbReference type="Proteomes" id="UP000572051"/>
    </source>
</evidence>
<dbReference type="EMBL" id="JACCFS010000001">
    <property type="protein sequence ID" value="NYJ36258.1"/>
    <property type="molecule type" value="Genomic_DNA"/>
</dbReference>
<dbReference type="InterPro" id="IPR003856">
    <property type="entry name" value="LPS_length_determ_N"/>
</dbReference>
<dbReference type="SUPFAM" id="SSF52540">
    <property type="entry name" value="P-loop containing nucleoside triphosphate hydrolases"/>
    <property type="match status" value="1"/>
</dbReference>
<dbReference type="Gene3D" id="3.40.50.300">
    <property type="entry name" value="P-loop containing nucleotide triphosphate hydrolases"/>
    <property type="match status" value="1"/>
</dbReference>
<evidence type="ECO:0000256" key="7">
    <source>
        <dbReference type="SAM" id="MobiDB-lite"/>
    </source>
</evidence>
<sequence>MDTETPGSSGPELREYTALLRRRLRLVVAGVLGGLVLATAAVLTVPPSYTSTAAVQVRPTGVAELTGERSGRVAGDVNLDTEAQVVLSDQVATQAADTLAESGAAVPDTQDLRERVEVTVPPNSNVLEIHYTADSAEGARAGADAYALAYLDRREAQVRELVGSQLDALRAEQETRYEALAELAAESAGATGTARAGADARAEALRAEIAELGNGISPLGALQETIVPGQVITPASTPEGPASPIPALWLLGGAALGLLAGLLAAVARDRLDPRLRDTEETPRLSGVPVLLDLSGGRGSERAVGLLGDHEADGQRVNEVAHLIRTRLAPVAGVESAATEPVSAETASGETAPGMAESDEPAPGRILFTAATTPGRAGAVAAVNLAAALARTGAQTLLVCVDPRTAPIDALLGLADGPGLAEALVEGEDPAELTVRPDAAPLLRVLRHGSADLDAPVRGTAMEDLLHLLRSAAEYVVVALPAASERADAHALAGTADLLLPVVELGRTPRAALTGLVGTADRFGTTVPGTLVLPRQPRAEDSVPATGRSADSRATASDRSAGADRVPATASGAPDGRTATPKNAERSASAGKVGKPEKAEKADRTGKTAATGRDERVAADAEAGRR</sequence>
<dbReference type="AlphaFoldDB" id="A0A7Z0JBE7"/>
<dbReference type="GO" id="GO:0005886">
    <property type="term" value="C:plasma membrane"/>
    <property type="evidence" value="ECO:0007669"/>
    <property type="project" value="UniProtKB-SubCell"/>
</dbReference>
<dbReference type="RefSeq" id="WP_179826053.1">
    <property type="nucleotide sequence ID" value="NZ_JACCFS010000001.1"/>
</dbReference>
<comment type="similarity">
    <text evidence="2">Belongs to the CpsC/CapA family.</text>
</comment>
<dbReference type="InterPro" id="IPR027417">
    <property type="entry name" value="P-loop_NTPase"/>
</dbReference>
<dbReference type="InterPro" id="IPR050445">
    <property type="entry name" value="Bact_polysacc_biosynth/exp"/>
</dbReference>
<feature type="region of interest" description="Disordered" evidence="7">
    <location>
        <begin position="334"/>
        <end position="361"/>
    </location>
</feature>
<dbReference type="Pfam" id="PF02706">
    <property type="entry name" value="Wzz"/>
    <property type="match status" value="1"/>
</dbReference>
<gene>
    <name evidence="10" type="ORF">HNR10_004139</name>
</gene>
<feature type="region of interest" description="Disordered" evidence="7">
    <location>
        <begin position="523"/>
        <end position="625"/>
    </location>
</feature>
<feature type="domain" description="Polysaccharide chain length determinant N-terminal" evidence="9">
    <location>
        <begin position="13"/>
        <end position="98"/>
    </location>
</feature>
<evidence type="ECO:0000256" key="3">
    <source>
        <dbReference type="ARBA" id="ARBA00022475"/>
    </source>
</evidence>
<evidence type="ECO:0000259" key="9">
    <source>
        <dbReference type="Pfam" id="PF02706"/>
    </source>
</evidence>
<evidence type="ECO:0000256" key="6">
    <source>
        <dbReference type="ARBA" id="ARBA00023136"/>
    </source>
</evidence>
<dbReference type="Proteomes" id="UP000572051">
    <property type="component" value="Unassembled WGS sequence"/>
</dbReference>
<evidence type="ECO:0000256" key="5">
    <source>
        <dbReference type="ARBA" id="ARBA00022989"/>
    </source>
</evidence>
<dbReference type="GO" id="GO:0004713">
    <property type="term" value="F:protein tyrosine kinase activity"/>
    <property type="evidence" value="ECO:0007669"/>
    <property type="project" value="TreeGrafter"/>
</dbReference>
<keyword evidence="11" id="KW-1185">Reference proteome</keyword>
<feature type="compositionally biased region" description="Basic and acidic residues" evidence="7">
    <location>
        <begin position="593"/>
        <end position="625"/>
    </location>
</feature>
<proteinExistence type="inferred from homology"/>
<reference evidence="10 11" key="1">
    <citation type="submission" date="2020-07" db="EMBL/GenBank/DDBJ databases">
        <title>Sequencing the genomes of 1000 actinobacteria strains.</title>
        <authorList>
            <person name="Klenk H.-P."/>
        </authorList>
    </citation>
    <scope>NUCLEOTIDE SEQUENCE [LARGE SCALE GENOMIC DNA]</scope>
    <source>
        <strain evidence="10 11">DSM 44442</strain>
    </source>
</reference>
<evidence type="ECO:0000313" key="10">
    <source>
        <dbReference type="EMBL" id="NYJ36258.1"/>
    </source>
</evidence>
<accession>A0A7Z0JBE7</accession>
<protein>
    <submittedName>
        <fullName evidence="10">Capsular polysaccharide biosynthesis protein/Mrp family chromosome partitioning ATPase</fullName>
    </submittedName>
</protein>
<dbReference type="PANTHER" id="PTHR32309:SF13">
    <property type="entry name" value="FERRIC ENTEROBACTIN TRANSPORT PROTEIN FEPE"/>
    <property type="match status" value="1"/>
</dbReference>
<evidence type="ECO:0000256" key="4">
    <source>
        <dbReference type="ARBA" id="ARBA00022692"/>
    </source>
</evidence>
<name>A0A7Z0JBE7_9ACTN</name>
<feature type="compositionally biased region" description="Low complexity" evidence="7">
    <location>
        <begin position="544"/>
        <end position="564"/>
    </location>
</feature>
<evidence type="ECO:0000256" key="2">
    <source>
        <dbReference type="ARBA" id="ARBA00006683"/>
    </source>
</evidence>
<organism evidence="10 11">
    <name type="scientific">Nocardiopsis aegyptia</name>
    <dbReference type="NCBI Taxonomy" id="220378"/>
    <lineage>
        <taxon>Bacteria</taxon>
        <taxon>Bacillati</taxon>
        <taxon>Actinomycetota</taxon>
        <taxon>Actinomycetes</taxon>
        <taxon>Streptosporangiales</taxon>
        <taxon>Nocardiopsidaceae</taxon>
        <taxon>Nocardiopsis</taxon>
    </lineage>
</organism>
<evidence type="ECO:0000256" key="8">
    <source>
        <dbReference type="SAM" id="Phobius"/>
    </source>
</evidence>